<organism evidence="7 8">
    <name type="scientific">Cutaneotrichosporon spelunceum</name>
    <dbReference type="NCBI Taxonomy" id="1672016"/>
    <lineage>
        <taxon>Eukaryota</taxon>
        <taxon>Fungi</taxon>
        <taxon>Dikarya</taxon>
        <taxon>Basidiomycota</taxon>
        <taxon>Agaricomycotina</taxon>
        <taxon>Tremellomycetes</taxon>
        <taxon>Trichosporonales</taxon>
        <taxon>Trichosporonaceae</taxon>
        <taxon>Cutaneotrichosporon</taxon>
    </lineage>
</organism>
<evidence type="ECO:0000313" key="8">
    <source>
        <dbReference type="Proteomes" id="UP001222932"/>
    </source>
</evidence>
<sequence>MATFPPLRMDLPRHLVGMNVTSPNVTSPSAAHQSLSFSSLPLSVQTWAVQMLAFHAFGLLFEALDHFHVLPSAKVRSLRKSQYMHLLPNVLRNQVFVLLPFMWVMEVLGLAFVGSLSPLRFMLNLPLMALGHELVQYIGHRYLLHAPNVFLMKLFRHSVHHSTRANSAISACYMSPVDFFIEIGCPYLLPLAAVGGGGGGAFFHFLVAGAGAVGGLYEHSGYDFATAFRPAFENLGEKPMSDSEKKAAYDALALDDGRGPLTRFVTNWLADFLDNRAHLEHHMRGYVSFSDGFGSPSILDTLLRTRWNLSERRRADVEREWARQHSQHQ</sequence>
<comment type="subcellular location">
    <subcellularLocation>
        <location evidence="1">Membrane</location>
    </subcellularLocation>
</comment>
<evidence type="ECO:0000256" key="4">
    <source>
        <dbReference type="ARBA" id="ARBA00023136"/>
    </source>
</evidence>
<evidence type="ECO:0000313" key="7">
    <source>
        <dbReference type="EMBL" id="GMK59821.1"/>
    </source>
</evidence>
<keyword evidence="2 5" id="KW-0812">Transmembrane</keyword>
<keyword evidence="4 5" id="KW-0472">Membrane</keyword>
<accession>A0AAD3U091</accession>
<protein>
    <recommendedName>
        <fullName evidence="6">Fatty acid hydroxylase domain-containing protein</fullName>
    </recommendedName>
</protein>
<evidence type="ECO:0000256" key="2">
    <source>
        <dbReference type="ARBA" id="ARBA00022692"/>
    </source>
</evidence>
<dbReference type="GO" id="GO:0005506">
    <property type="term" value="F:iron ion binding"/>
    <property type="evidence" value="ECO:0007669"/>
    <property type="project" value="InterPro"/>
</dbReference>
<dbReference type="GO" id="GO:0008610">
    <property type="term" value="P:lipid biosynthetic process"/>
    <property type="evidence" value="ECO:0007669"/>
    <property type="project" value="InterPro"/>
</dbReference>
<dbReference type="EMBL" id="BTCM01000009">
    <property type="protein sequence ID" value="GMK59821.1"/>
    <property type="molecule type" value="Genomic_DNA"/>
</dbReference>
<feature type="domain" description="Fatty acid hydroxylase" evidence="6">
    <location>
        <begin position="127"/>
        <end position="223"/>
    </location>
</feature>
<evidence type="ECO:0000256" key="1">
    <source>
        <dbReference type="ARBA" id="ARBA00004370"/>
    </source>
</evidence>
<dbReference type="InterPro" id="IPR006694">
    <property type="entry name" value="Fatty_acid_hydroxylase"/>
</dbReference>
<evidence type="ECO:0000256" key="5">
    <source>
        <dbReference type="SAM" id="Phobius"/>
    </source>
</evidence>
<dbReference type="InterPro" id="IPR050307">
    <property type="entry name" value="Sterol_Desaturase_Related"/>
</dbReference>
<feature type="transmembrane region" description="Helical" evidence="5">
    <location>
        <begin position="91"/>
        <end position="114"/>
    </location>
</feature>
<dbReference type="AlphaFoldDB" id="A0AAD3U091"/>
<proteinExistence type="predicted"/>
<gene>
    <name evidence="7" type="ORF">CspeluHIS016_0900380</name>
</gene>
<name>A0AAD3U091_9TREE</name>
<dbReference type="PANTHER" id="PTHR11863">
    <property type="entry name" value="STEROL DESATURASE"/>
    <property type="match status" value="1"/>
</dbReference>
<dbReference type="Pfam" id="PF04116">
    <property type="entry name" value="FA_hydroxylase"/>
    <property type="match status" value="1"/>
</dbReference>
<dbReference type="Proteomes" id="UP001222932">
    <property type="component" value="Unassembled WGS sequence"/>
</dbReference>
<reference evidence="7" key="1">
    <citation type="journal article" date="2023" name="BMC Genomics">
        <title>Chromosome-level genome assemblies of Cutaneotrichosporon spp. (Trichosporonales, Basidiomycota) reveal imbalanced evolution between nucleotide sequences and chromosome synteny.</title>
        <authorList>
            <person name="Kobayashi Y."/>
            <person name="Kayamori A."/>
            <person name="Aoki K."/>
            <person name="Shiwa Y."/>
            <person name="Matsutani M."/>
            <person name="Fujita N."/>
            <person name="Sugita T."/>
            <person name="Iwasaki W."/>
            <person name="Tanaka N."/>
            <person name="Takashima M."/>
        </authorList>
    </citation>
    <scope>NUCLEOTIDE SEQUENCE</scope>
    <source>
        <strain evidence="7">HIS016</strain>
    </source>
</reference>
<dbReference type="GO" id="GO:0016020">
    <property type="term" value="C:membrane"/>
    <property type="evidence" value="ECO:0007669"/>
    <property type="project" value="UniProtKB-SubCell"/>
</dbReference>
<reference evidence="7" key="2">
    <citation type="submission" date="2023-06" db="EMBL/GenBank/DDBJ databases">
        <authorList>
            <person name="Kobayashi Y."/>
            <person name="Kayamori A."/>
            <person name="Aoki K."/>
            <person name="Shiwa Y."/>
            <person name="Fujita N."/>
            <person name="Sugita T."/>
            <person name="Iwasaki W."/>
            <person name="Tanaka N."/>
            <person name="Takashima M."/>
        </authorList>
    </citation>
    <scope>NUCLEOTIDE SEQUENCE</scope>
    <source>
        <strain evidence="7">HIS016</strain>
    </source>
</reference>
<dbReference type="GO" id="GO:0016491">
    <property type="term" value="F:oxidoreductase activity"/>
    <property type="evidence" value="ECO:0007669"/>
    <property type="project" value="InterPro"/>
</dbReference>
<evidence type="ECO:0000256" key="3">
    <source>
        <dbReference type="ARBA" id="ARBA00022989"/>
    </source>
</evidence>
<keyword evidence="8" id="KW-1185">Reference proteome</keyword>
<evidence type="ECO:0000259" key="6">
    <source>
        <dbReference type="Pfam" id="PF04116"/>
    </source>
</evidence>
<comment type="caution">
    <text evidence="7">The sequence shown here is derived from an EMBL/GenBank/DDBJ whole genome shotgun (WGS) entry which is preliminary data.</text>
</comment>
<keyword evidence="3 5" id="KW-1133">Transmembrane helix</keyword>